<proteinExistence type="predicted"/>
<organism evidence="1 2">
    <name type="scientific">Symbiodinium pilosum</name>
    <name type="common">Dinoflagellate</name>
    <dbReference type="NCBI Taxonomy" id="2952"/>
    <lineage>
        <taxon>Eukaryota</taxon>
        <taxon>Sar</taxon>
        <taxon>Alveolata</taxon>
        <taxon>Dinophyceae</taxon>
        <taxon>Suessiales</taxon>
        <taxon>Symbiodiniaceae</taxon>
        <taxon>Symbiodinium</taxon>
    </lineage>
</organism>
<evidence type="ECO:0000313" key="1">
    <source>
        <dbReference type="EMBL" id="CAE7188017.1"/>
    </source>
</evidence>
<sequence>ASVPATSLAADMHQGSEAQSFEAAARRVTQQVKAMEKQFDDSFKFDDLIQPAARLQDFAGAAVQWKHNVLVEIQLLHFYEMKS</sequence>
<feature type="non-terminal residue" evidence="1">
    <location>
        <position position="1"/>
    </location>
</feature>
<gene>
    <name evidence="1" type="ORF">SPIL2461_LOCUS1354</name>
</gene>
<evidence type="ECO:0000313" key="2">
    <source>
        <dbReference type="Proteomes" id="UP000649617"/>
    </source>
</evidence>
<name>A0A812IZB0_SYMPI</name>
<protein>
    <submittedName>
        <fullName evidence="1">Uncharacterized protein</fullName>
    </submittedName>
</protein>
<keyword evidence="2" id="KW-1185">Reference proteome</keyword>
<dbReference type="Proteomes" id="UP000649617">
    <property type="component" value="Unassembled WGS sequence"/>
</dbReference>
<accession>A0A812IZB0</accession>
<dbReference type="AlphaFoldDB" id="A0A812IZB0"/>
<reference evidence="1" key="1">
    <citation type="submission" date="2021-02" db="EMBL/GenBank/DDBJ databases">
        <authorList>
            <person name="Dougan E. K."/>
            <person name="Rhodes N."/>
            <person name="Thang M."/>
            <person name="Chan C."/>
        </authorList>
    </citation>
    <scope>NUCLEOTIDE SEQUENCE</scope>
</reference>
<comment type="caution">
    <text evidence="1">The sequence shown here is derived from an EMBL/GenBank/DDBJ whole genome shotgun (WGS) entry which is preliminary data.</text>
</comment>
<dbReference type="EMBL" id="CAJNIZ010001303">
    <property type="protein sequence ID" value="CAE7188017.1"/>
    <property type="molecule type" value="Genomic_DNA"/>
</dbReference>